<organism evidence="2 3">
    <name type="scientific">Trichoderma ghanense</name>
    <dbReference type="NCBI Taxonomy" id="65468"/>
    <lineage>
        <taxon>Eukaryota</taxon>
        <taxon>Fungi</taxon>
        <taxon>Dikarya</taxon>
        <taxon>Ascomycota</taxon>
        <taxon>Pezizomycotina</taxon>
        <taxon>Sordariomycetes</taxon>
        <taxon>Hypocreomycetidae</taxon>
        <taxon>Hypocreales</taxon>
        <taxon>Hypocreaceae</taxon>
        <taxon>Trichoderma</taxon>
    </lineage>
</organism>
<dbReference type="GeneID" id="300581763"/>
<dbReference type="EMBL" id="PPTA01000024">
    <property type="protein sequence ID" value="TFA98065.1"/>
    <property type="molecule type" value="Genomic_DNA"/>
</dbReference>
<reference evidence="2 3" key="1">
    <citation type="submission" date="2018-01" db="EMBL/GenBank/DDBJ databases">
        <title>Genome characterization of the sugarcane-associated fungus Trichoderma ghanense CCMA-1212 and their application in lignocelulose bioconversion.</title>
        <authorList>
            <person name="Steindorff A.S."/>
            <person name="Mendes T.D."/>
            <person name="Vilela E.S.D."/>
            <person name="Rodrigues D.S."/>
            <person name="Formighieri E.F."/>
            <person name="Melo I.S."/>
            <person name="Favaro L.C.L."/>
        </authorList>
    </citation>
    <scope>NUCLEOTIDE SEQUENCE [LARGE SCALE GENOMIC DNA]</scope>
    <source>
        <strain evidence="2 3">CCMA-1212</strain>
    </source>
</reference>
<gene>
    <name evidence="2" type="ORF">CCMA1212_010261</name>
</gene>
<name>A0ABY2GQN8_9HYPO</name>
<accession>A0ABY2GQN8</accession>
<protein>
    <submittedName>
        <fullName evidence="2">Uncharacterized protein</fullName>
    </submittedName>
</protein>
<proteinExistence type="predicted"/>
<evidence type="ECO:0000256" key="1">
    <source>
        <dbReference type="SAM" id="MobiDB-lite"/>
    </source>
</evidence>
<feature type="region of interest" description="Disordered" evidence="1">
    <location>
        <begin position="1"/>
        <end position="25"/>
    </location>
</feature>
<dbReference type="RefSeq" id="XP_073554267.1">
    <property type="nucleotide sequence ID" value="XM_073707313.1"/>
</dbReference>
<evidence type="ECO:0000313" key="3">
    <source>
        <dbReference type="Proteomes" id="UP001642720"/>
    </source>
</evidence>
<sequence>MTFAEARSDSALQSGHGKATPQCIPQRGLPVSPWLSLSLLRPVNDAQKGQLPLPRSPTRIFPTTDRKAFPRLSKLGLVMPPDAENAAPFSECMSALRRCCCAAMPARPRMELVRAQLAPIAVEGSPHMRAVSRAIR</sequence>
<dbReference type="Proteomes" id="UP001642720">
    <property type="component" value="Unassembled WGS sequence"/>
</dbReference>
<comment type="caution">
    <text evidence="2">The sequence shown here is derived from an EMBL/GenBank/DDBJ whole genome shotgun (WGS) entry which is preliminary data.</text>
</comment>
<keyword evidence="3" id="KW-1185">Reference proteome</keyword>
<evidence type="ECO:0000313" key="2">
    <source>
        <dbReference type="EMBL" id="TFA98065.1"/>
    </source>
</evidence>